<proteinExistence type="predicted"/>
<gene>
    <name evidence="1" type="ORF">DFR40_2698</name>
</gene>
<dbReference type="Gene3D" id="3.30.429.10">
    <property type="entry name" value="Macrophage Migration Inhibitory Factor"/>
    <property type="match status" value="1"/>
</dbReference>
<protein>
    <submittedName>
        <fullName evidence="1">4-oxalocrotonate tautomerase</fullName>
    </submittedName>
</protein>
<organism evidence="1 2">
    <name type="scientific">Azonexus fungiphilus</name>
    <dbReference type="NCBI Taxonomy" id="146940"/>
    <lineage>
        <taxon>Bacteria</taxon>
        <taxon>Pseudomonadati</taxon>
        <taxon>Pseudomonadota</taxon>
        <taxon>Betaproteobacteria</taxon>
        <taxon>Rhodocyclales</taxon>
        <taxon>Azonexaceae</taxon>
        <taxon>Azonexus</taxon>
    </lineage>
</organism>
<sequence>MPLIQITLSTPTPLPAAAVTALQRESTQLMQRILRKNPALTVSSVSQLPLAAFAADGEAVASAASLLATITAGTNSAAEKAEFIAAAAGMLGACIGPTTAPVYVALQELPATDWGYDGRSQAARRAGSQS</sequence>
<dbReference type="AlphaFoldDB" id="A0A495VQQ4"/>
<comment type="caution">
    <text evidence="1">The sequence shown here is derived from an EMBL/GenBank/DDBJ whole genome shotgun (WGS) entry which is preliminary data.</text>
</comment>
<evidence type="ECO:0000313" key="1">
    <source>
        <dbReference type="EMBL" id="RKT50763.1"/>
    </source>
</evidence>
<evidence type="ECO:0000313" key="2">
    <source>
        <dbReference type="Proteomes" id="UP000270626"/>
    </source>
</evidence>
<accession>A0A495VQQ4</accession>
<name>A0A495VQQ4_9RHOO</name>
<dbReference type="RefSeq" id="WP_170160224.1">
    <property type="nucleotide sequence ID" value="NZ_RBXP01000017.1"/>
</dbReference>
<dbReference type="Proteomes" id="UP000270626">
    <property type="component" value="Unassembled WGS sequence"/>
</dbReference>
<dbReference type="SUPFAM" id="SSF55331">
    <property type="entry name" value="Tautomerase/MIF"/>
    <property type="match status" value="1"/>
</dbReference>
<reference evidence="1 2" key="1">
    <citation type="submission" date="2018-10" db="EMBL/GenBank/DDBJ databases">
        <title>Genomic Encyclopedia of Type Strains, Phase IV (KMG-IV): sequencing the most valuable type-strain genomes for metagenomic binning, comparative biology and taxonomic classification.</title>
        <authorList>
            <person name="Goeker M."/>
        </authorList>
    </citation>
    <scope>NUCLEOTIDE SEQUENCE [LARGE SCALE GENOMIC DNA]</scope>
    <source>
        <strain evidence="1 2">DSM 23841</strain>
    </source>
</reference>
<dbReference type="EMBL" id="RBXP01000017">
    <property type="protein sequence ID" value="RKT50763.1"/>
    <property type="molecule type" value="Genomic_DNA"/>
</dbReference>
<dbReference type="InterPro" id="IPR014347">
    <property type="entry name" value="Tautomerase/MIF_sf"/>
</dbReference>
<keyword evidence="2" id="KW-1185">Reference proteome</keyword>